<gene>
    <name evidence="4" type="ORF">Z520_01192</name>
</gene>
<keyword evidence="5" id="KW-1185">Reference proteome</keyword>
<feature type="chain" id="PRO_5002261149" description="DUF7908 domain-containing protein" evidence="2">
    <location>
        <begin position="22"/>
        <end position="1322"/>
    </location>
</feature>
<evidence type="ECO:0000256" key="1">
    <source>
        <dbReference type="SAM" id="MobiDB-lite"/>
    </source>
</evidence>
<proteinExistence type="predicted"/>
<name>A0A0D2J030_9EURO</name>
<evidence type="ECO:0000256" key="2">
    <source>
        <dbReference type="SAM" id="SignalP"/>
    </source>
</evidence>
<evidence type="ECO:0000313" key="4">
    <source>
        <dbReference type="EMBL" id="KIY02727.1"/>
    </source>
</evidence>
<feature type="compositionally biased region" description="Low complexity" evidence="1">
    <location>
        <begin position="185"/>
        <end position="214"/>
    </location>
</feature>
<sequence length="1322" mass="136718">MNWRVLSGIALTWRLFSPVSCFGTTISIEISYCPATYTSSSTSSGASTSPTITPGEPVYLTFSLDGSTEFLSDDGTVTNDIQQAATFAISSAGQLMSGSDYVSTPGDVSSQPFAASPDTPLMKRLPQIFTLWSVNENDNLVWTNDAFVGGQAIFCFSGSTLNIVFDGEPPQDCPVVQITVIPAGSSNPSSTSSTTNLAQTSTMSTSAVTTSMESPLTTSASTSGSVISMSTTASGSDSSVSTSGASMSSSSPTDVTSSTSGPESSSSPATFSTTTSAYPAPTTTGTPNCYDRSPFDGTVNNNYLILCDTDLPGFDLEVVPASDIADCIAACNSYPPGSQGPCVAVEFDILANTDPCHLKFNISTVSRGADSFAQAAILVNQPYSPSVVFNDTGISSSETSATESSTVVSATSTTTSDINTLTSSSPVPSTSQSTSISVPSTSSMQQLPPTTTSDITQSTTSSTVAETTSQASPSSSSASSSGPNTASTSQQQSSTMTTPSSSFESSSSSNPLSSSPGSSSPTSSSTSISTTLISTSHPGSSGAATTSQFSSQSSPSPTSTSLATSSPRTSASTTVALLSTTAASYCSATPTTTNLCSTYNHQALNVNSDGYCYEVECATGLQGTVLNGNSTTATSLKNCVSYCTEYNVAQPFGCVGVGYLGSSSGSSPNCLLLSSITGTVSNANVDSARLLYAGYPSITDPIFTTTTTTTQTPVSSPTLSSLATSSSISTSTTSSIPTSCGVAPTGSASACPGSSPACYSYNFLGNMANFEIECATSFTGSVAQPLLAFDLPDCINQCQYANALLANSCLGVTFIVSDVSQGSTNNCYPYSTLTCATRGNATTNSARMLYPGYPQMTDYNDPTFLCNGSTATTATSSTTALVSSATLASSSSAPASPTTTTTTTTTYVAQTSSTVSTSSTTDLSQATSTNFPLAYPQDPICNNNLMSTYEGGQLSVNPAQGRLYDIECASDYTNAGNNPFGATTQPTYDSCANQCDIAAGQGTACYAFSWTASSGLCTLFGRVSNGVQLTTNMTNTAGIHSGRWLSTTVGSTTSSQPLQLYLARPIPFPVGPLAANSQTTRNYPGGTNTYFDGWSDASHATVLDLSSQYPGIQWKIFDQVETTLWVTANFWFTNTPLAVTAATQAQYSVNSRNNDTSPLLFPAANLPGYTLAPFWSYGHILGASQQGIYYQVDLISPGRYGISIEWFFSHYGEDNNVFHAVMTYDTGSPGVWSTYFFVAGASSGQYVDQGLRQTVGGQGNPDSLSQYFTYCAGQQNCVTPGAKMTMDTTQLDMSQVMNYTAGLFNPGSYAVGTWTWATKPCC</sequence>
<organism evidence="4 5">
    <name type="scientific">Fonsecaea multimorphosa CBS 102226</name>
    <dbReference type="NCBI Taxonomy" id="1442371"/>
    <lineage>
        <taxon>Eukaryota</taxon>
        <taxon>Fungi</taxon>
        <taxon>Dikarya</taxon>
        <taxon>Ascomycota</taxon>
        <taxon>Pezizomycotina</taxon>
        <taxon>Eurotiomycetes</taxon>
        <taxon>Chaetothyriomycetidae</taxon>
        <taxon>Chaetothyriales</taxon>
        <taxon>Herpotrichiellaceae</taxon>
        <taxon>Fonsecaea</taxon>
    </lineage>
</organism>
<evidence type="ECO:0000313" key="5">
    <source>
        <dbReference type="Proteomes" id="UP000053411"/>
    </source>
</evidence>
<feature type="region of interest" description="Disordered" evidence="1">
    <location>
        <begin position="395"/>
        <end position="567"/>
    </location>
</feature>
<dbReference type="GeneID" id="27706938"/>
<dbReference type="OrthoDB" id="3563678at2759"/>
<dbReference type="Proteomes" id="UP000053411">
    <property type="component" value="Unassembled WGS sequence"/>
</dbReference>
<accession>A0A0D2J030</accession>
<evidence type="ECO:0000259" key="3">
    <source>
        <dbReference type="Pfam" id="PF25485"/>
    </source>
</evidence>
<reference evidence="4 5" key="1">
    <citation type="submission" date="2015-01" db="EMBL/GenBank/DDBJ databases">
        <title>The Genome Sequence of Fonsecaea multimorphosa CBS 102226.</title>
        <authorList>
            <consortium name="The Broad Institute Genomics Platform"/>
            <person name="Cuomo C."/>
            <person name="de Hoog S."/>
            <person name="Gorbushina A."/>
            <person name="Stielow B."/>
            <person name="Teixiera M."/>
            <person name="Abouelleil A."/>
            <person name="Chapman S.B."/>
            <person name="Priest M."/>
            <person name="Young S.K."/>
            <person name="Wortman J."/>
            <person name="Nusbaum C."/>
            <person name="Birren B."/>
        </authorList>
    </citation>
    <scope>NUCLEOTIDE SEQUENCE [LARGE SCALE GENOMIC DNA]</scope>
    <source>
        <strain evidence="4 5">CBS 102226</strain>
    </source>
</reference>
<feature type="compositionally biased region" description="Low complexity" evidence="1">
    <location>
        <begin position="450"/>
        <end position="567"/>
    </location>
</feature>
<feature type="signal peptide" evidence="2">
    <location>
        <begin position="1"/>
        <end position="21"/>
    </location>
</feature>
<dbReference type="RefSeq" id="XP_016636849.1">
    <property type="nucleotide sequence ID" value="XM_016771710.1"/>
</dbReference>
<feature type="region of interest" description="Disordered" evidence="1">
    <location>
        <begin position="182"/>
        <end position="292"/>
    </location>
</feature>
<feature type="compositionally biased region" description="Low complexity" evidence="1">
    <location>
        <begin position="395"/>
        <end position="443"/>
    </location>
</feature>
<feature type="compositionally biased region" description="Low complexity" evidence="1">
    <location>
        <begin position="228"/>
        <end position="287"/>
    </location>
</feature>
<protein>
    <recommendedName>
        <fullName evidence="3">DUF7908 domain-containing protein</fullName>
    </recommendedName>
</protein>
<feature type="domain" description="DUF7908" evidence="3">
    <location>
        <begin position="68"/>
        <end position="182"/>
    </location>
</feature>
<keyword evidence="2" id="KW-0732">Signal</keyword>
<dbReference type="Pfam" id="PF25485">
    <property type="entry name" value="DUF7908"/>
    <property type="match status" value="1"/>
</dbReference>
<dbReference type="VEuPathDB" id="FungiDB:Z520_01192"/>
<dbReference type="EMBL" id="KN848063">
    <property type="protein sequence ID" value="KIY02727.1"/>
    <property type="molecule type" value="Genomic_DNA"/>
</dbReference>
<dbReference type="InterPro" id="IPR057230">
    <property type="entry name" value="DUF7908"/>
</dbReference>
<feature type="compositionally biased region" description="Polar residues" evidence="1">
    <location>
        <begin position="215"/>
        <end position="227"/>
    </location>
</feature>